<comment type="caution">
    <text evidence="2">The sequence shown here is derived from an EMBL/GenBank/DDBJ whole genome shotgun (WGS) entry which is preliminary data.</text>
</comment>
<dbReference type="AlphaFoldDB" id="A0A5R9IIC9"/>
<dbReference type="OrthoDB" id="5707361at2"/>
<protein>
    <submittedName>
        <fullName evidence="2">Uncharacterized protein</fullName>
    </submittedName>
</protein>
<evidence type="ECO:0000256" key="1">
    <source>
        <dbReference type="SAM" id="Phobius"/>
    </source>
</evidence>
<sequence>MEIDNGMKSKTYIFISITLVFTAFGGGTYFGFNAGIQHYYHLENVHSSNIDVLRSHDLRGGSEKELKHIYWEYEMSINSALDSYIWYQESGNHTFAKVFLSGHLKHLDKSIANIAKYRKAYPVQYDTESLLCNLPESNSEKETCVNMLKKRQELINGYGSKS</sequence>
<gene>
    <name evidence="2" type="ORF">FE810_15580</name>
</gene>
<reference evidence="2 3" key="1">
    <citation type="submission" date="2019-05" db="EMBL/GenBank/DDBJ databases">
        <title>Genome sequences of Thalassotalea litorea 1K03283.</title>
        <authorList>
            <person name="Zhang D."/>
        </authorList>
    </citation>
    <scope>NUCLEOTIDE SEQUENCE [LARGE SCALE GENOMIC DNA]</scope>
    <source>
        <strain evidence="2 3">MCCC 1K03283</strain>
    </source>
</reference>
<feature type="transmembrane region" description="Helical" evidence="1">
    <location>
        <begin position="12"/>
        <end position="32"/>
    </location>
</feature>
<keyword evidence="1" id="KW-0812">Transmembrane</keyword>
<dbReference type="RefSeq" id="WP_138321344.1">
    <property type="nucleotide sequence ID" value="NZ_VCBC01000019.1"/>
</dbReference>
<dbReference type="Proteomes" id="UP000307790">
    <property type="component" value="Unassembled WGS sequence"/>
</dbReference>
<keyword evidence="1" id="KW-0472">Membrane</keyword>
<organism evidence="2 3">
    <name type="scientific">Thalassotalea litorea</name>
    <dbReference type="NCBI Taxonomy" id="2020715"/>
    <lineage>
        <taxon>Bacteria</taxon>
        <taxon>Pseudomonadati</taxon>
        <taxon>Pseudomonadota</taxon>
        <taxon>Gammaproteobacteria</taxon>
        <taxon>Alteromonadales</taxon>
        <taxon>Colwelliaceae</taxon>
        <taxon>Thalassotalea</taxon>
    </lineage>
</organism>
<evidence type="ECO:0000313" key="2">
    <source>
        <dbReference type="EMBL" id="TLU61092.1"/>
    </source>
</evidence>
<proteinExistence type="predicted"/>
<name>A0A5R9IIC9_9GAMM</name>
<keyword evidence="3" id="KW-1185">Reference proteome</keyword>
<keyword evidence="1" id="KW-1133">Transmembrane helix</keyword>
<dbReference type="EMBL" id="VCBC01000019">
    <property type="protein sequence ID" value="TLU61092.1"/>
    <property type="molecule type" value="Genomic_DNA"/>
</dbReference>
<evidence type="ECO:0000313" key="3">
    <source>
        <dbReference type="Proteomes" id="UP000307790"/>
    </source>
</evidence>
<accession>A0A5R9IIC9</accession>